<dbReference type="PANTHER" id="PTHR35813">
    <property type="entry name" value="INNER MEMBRANE PROTEIN YBAN"/>
    <property type="match status" value="1"/>
</dbReference>
<dbReference type="RefSeq" id="WP_259428113.1">
    <property type="nucleotide sequence ID" value="NZ_JANWTC010000007.1"/>
</dbReference>
<dbReference type="Proteomes" id="UP001205965">
    <property type="component" value="Unassembled WGS sequence"/>
</dbReference>
<evidence type="ECO:0000313" key="3">
    <source>
        <dbReference type="Proteomes" id="UP001205965"/>
    </source>
</evidence>
<sequence>MIRLLFITVGGISLFLGVLGIFLPVLPTTPFLLLSAFLFARSSERLHAHLVNHPVLGEYISNYYNKEMTRAHKLRTVGMLWFSIALTCAFLFWSGRTIPAIVLPVIASMVTVHILTLRPKGAPEPQPEHEEEVTR</sequence>
<evidence type="ECO:0000313" key="2">
    <source>
        <dbReference type="EMBL" id="MCS5480057.1"/>
    </source>
</evidence>
<dbReference type="PIRSF" id="PIRSF016789">
    <property type="entry name" value="DUF454"/>
    <property type="match status" value="1"/>
</dbReference>
<keyword evidence="1" id="KW-0812">Transmembrane</keyword>
<organism evidence="2 3">
    <name type="scientific">Corynebacterium lemuris</name>
    <dbReference type="NCBI Taxonomy" id="1859292"/>
    <lineage>
        <taxon>Bacteria</taxon>
        <taxon>Bacillati</taxon>
        <taxon>Actinomycetota</taxon>
        <taxon>Actinomycetes</taxon>
        <taxon>Mycobacteriales</taxon>
        <taxon>Corynebacteriaceae</taxon>
        <taxon>Corynebacterium</taxon>
    </lineage>
</organism>
<evidence type="ECO:0000256" key="1">
    <source>
        <dbReference type="SAM" id="Phobius"/>
    </source>
</evidence>
<keyword evidence="3" id="KW-1185">Reference proteome</keyword>
<gene>
    <name evidence="2" type="ORF">NYP18_10365</name>
</gene>
<feature type="transmembrane region" description="Helical" evidence="1">
    <location>
        <begin position="74"/>
        <end position="92"/>
    </location>
</feature>
<keyword evidence="1" id="KW-1133">Transmembrane helix</keyword>
<dbReference type="PANTHER" id="PTHR35813:SF1">
    <property type="entry name" value="INNER MEMBRANE PROTEIN YBAN"/>
    <property type="match status" value="1"/>
</dbReference>
<protein>
    <submittedName>
        <fullName evidence="2">YbaN family protein</fullName>
    </submittedName>
</protein>
<keyword evidence="1" id="KW-0472">Membrane</keyword>
<proteinExistence type="predicted"/>
<feature type="transmembrane region" description="Helical" evidence="1">
    <location>
        <begin position="12"/>
        <end position="40"/>
    </location>
</feature>
<feature type="transmembrane region" description="Helical" evidence="1">
    <location>
        <begin position="98"/>
        <end position="117"/>
    </location>
</feature>
<reference evidence="2 3" key="1">
    <citation type="submission" date="2022-08" db="EMBL/GenBank/DDBJ databases">
        <title>YIM 101645 draft genome.</title>
        <authorList>
            <person name="Chen X."/>
        </authorList>
    </citation>
    <scope>NUCLEOTIDE SEQUENCE [LARGE SCALE GENOMIC DNA]</scope>
    <source>
        <strain evidence="2 3">YIM 101645</strain>
    </source>
</reference>
<accession>A0ABT2FXU2</accession>
<comment type="caution">
    <text evidence="2">The sequence shown here is derived from an EMBL/GenBank/DDBJ whole genome shotgun (WGS) entry which is preliminary data.</text>
</comment>
<dbReference type="InterPro" id="IPR007401">
    <property type="entry name" value="DUF454"/>
</dbReference>
<dbReference type="EMBL" id="JANWTC010000007">
    <property type="protein sequence ID" value="MCS5480057.1"/>
    <property type="molecule type" value="Genomic_DNA"/>
</dbReference>
<name>A0ABT2FXU2_9CORY</name>
<dbReference type="Pfam" id="PF04304">
    <property type="entry name" value="DUF454"/>
    <property type="match status" value="1"/>
</dbReference>